<evidence type="ECO:0000313" key="15">
    <source>
        <dbReference type="EMBL" id="PSJ31956.1"/>
    </source>
</evidence>
<comment type="similarity">
    <text evidence="2 12">Belongs to the RNA methyltransferase RsmE family.</text>
</comment>
<dbReference type="InterPro" id="IPR029026">
    <property type="entry name" value="tRNA_m1G_MTases_N"/>
</dbReference>
<name>A0A2P7Q1X0_9FIRM</name>
<dbReference type="NCBIfam" id="TIGR00046">
    <property type="entry name" value="RsmE family RNA methyltransferase"/>
    <property type="match status" value="1"/>
</dbReference>
<dbReference type="InterPro" id="IPR046886">
    <property type="entry name" value="RsmE_MTase_dom"/>
</dbReference>
<protein>
    <recommendedName>
        <fullName evidence="4 12">Ribosomal RNA small subunit methyltransferase E</fullName>
        <ecNumber evidence="3 12">2.1.1.193</ecNumber>
    </recommendedName>
</protein>
<dbReference type="Proteomes" id="UP000241434">
    <property type="component" value="Unassembled WGS sequence"/>
</dbReference>
<dbReference type="Pfam" id="PF04452">
    <property type="entry name" value="Methyltrans_RNA"/>
    <property type="match status" value="1"/>
</dbReference>
<evidence type="ECO:0000256" key="12">
    <source>
        <dbReference type="PIRNR" id="PIRNR015601"/>
    </source>
</evidence>
<sequence length="258" mass="29151">MDRFFVELEDIDLENKSLNIYGEDVKHISKVLRYSNGDKIEVCDGHNKEYICEIAEISKDTVLLNIIEEVKVNRESRIKLKLYQGLPKSTKMDIILQKLTECGVLEIILVNTKRSIVNLNDKKADKKFERWERIVYEAAKQSKRGQIPKLRGVLSFGEALKDMSENDINISPYEAEKSLGIKEVLSSERVKKIVDSKEEVSIGIFIGPEGGFSESENEKIKENGIDSVSMGPRIFRTETASIVASSITLYELGDIGGM</sequence>
<keyword evidence="8 12" id="KW-0808">Transferase</keyword>
<dbReference type="PIRSF" id="PIRSF015601">
    <property type="entry name" value="MTase_slr0722"/>
    <property type="match status" value="1"/>
</dbReference>
<organism evidence="15 16">
    <name type="scientific">Peptostreptococcus russellii</name>
    <dbReference type="NCBI Taxonomy" id="215200"/>
    <lineage>
        <taxon>Bacteria</taxon>
        <taxon>Bacillati</taxon>
        <taxon>Bacillota</taxon>
        <taxon>Clostridia</taxon>
        <taxon>Peptostreptococcales</taxon>
        <taxon>Peptostreptococcaceae</taxon>
        <taxon>Peptostreptococcus</taxon>
    </lineage>
</organism>
<dbReference type="OrthoDB" id="9815641at2"/>
<evidence type="ECO:0000256" key="11">
    <source>
        <dbReference type="ARBA" id="ARBA00047944"/>
    </source>
</evidence>
<dbReference type="GO" id="GO:0070042">
    <property type="term" value="F:rRNA (uridine-N3-)-methyltransferase activity"/>
    <property type="evidence" value="ECO:0007669"/>
    <property type="project" value="TreeGrafter"/>
</dbReference>
<keyword evidence="6 12" id="KW-0698">rRNA processing</keyword>
<dbReference type="Gene3D" id="2.40.240.20">
    <property type="entry name" value="Hypothetical PUA domain-like, domain 1"/>
    <property type="match status" value="1"/>
</dbReference>
<reference evidence="15" key="1">
    <citation type="thesis" date="2015" institute="Rutgers" country="The State University of New Jersey, 14 College Farm Rd., New Brunswick, NJ, USA">
        <title>Ammonia toxicity in bacteria and its implications for treatment of and resource recovery from highly nitrogenous organic wastes.</title>
        <authorList>
            <person name="Luther A.K."/>
        </authorList>
    </citation>
    <scope>NUCLEOTIDE SEQUENCE</scope>
    <source>
        <strain evidence="15">RT-10B</strain>
    </source>
</reference>
<comment type="function">
    <text evidence="10 12">Specifically methylates the N3 position of the uracil ring of uridine 1498 (m3U1498) in 16S rRNA. Acts on the fully assembled 30S ribosomal subunit.</text>
</comment>
<dbReference type="NCBIfam" id="NF008692">
    <property type="entry name" value="PRK11713.1-5"/>
    <property type="match status" value="1"/>
</dbReference>
<keyword evidence="5 12" id="KW-0963">Cytoplasm</keyword>
<dbReference type="InterPro" id="IPR015947">
    <property type="entry name" value="PUA-like_sf"/>
</dbReference>
<evidence type="ECO:0000256" key="3">
    <source>
        <dbReference type="ARBA" id="ARBA00012328"/>
    </source>
</evidence>
<comment type="catalytic activity">
    <reaction evidence="11 12">
        <text>uridine(1498) in 16S rRNA + S-adenosyl-L-methionine = N(3)-methyluridine(1498) in 16S rRNA + S-adenosyl-L-homocysteine + H(+)</text>
        <dbReference type="Rhea" id="RHEA:42920"/>
        <dbReference type="Rhea" id="RHEA-COMP:10283"/>
        <dbReference type="Rhea" id="RHEA-COMP:10284"/>
        <dbReference type="ChEBI" id="CHEBI:15378"/>
        <dbReference type="ChEBI" id="CHEBI:57856"/>
        <dbReference type="ChEBI" id="CHEBI:59789"/>
        <dbReference type="ChEBI" id="CHEBI:65315"/>
        <dbReference type="ChEBI" id="CHEBI:74502"/>
        <dbReference type="EC" id="2.1.1.193"/>
    </reaction>
</comment>
<evidence type="ECO:0000256" key="2">
    <source>
        <dbReference type="ARBA" id="ARBA00005528"/>
    </source>
</evidence>
<dbReference type="SUPFAM" id="SSF88697">
    <property type="entry name" value="PUA domain-like"/>
    <property type="match status" value="1"/>
</dbReference>
<evidence type="ECO:0000256" key="7">
    <source>
        <dbReference type="ARBA" id="ARBA00022603"/>
    </source>
</evidence>
<accession>A0A2P7Q1X0</accession>
<evidence type="ECO:0000256" key="1">
    <source>
        <dbReference type="ARBA" id="ARBA00004496"/>
    </source>
</evidence>
<dbReference type="EC" id="2.1.1.193" evidence="3 12"/>
<evidence type="ECO:0000256" key="6">
    <source>
        <dbReference type="ARBA" id="ARBA00022552"/>
    </source>
</evidence>
<keyword evidence="16" id="KW-1185">Reference proteome</keyword>
<evidence type="ECO:0000259" key="13">
    <source>
        <dbReference type="Pfam" id="PF04452"/>
    </source>
</evidence>
<keyword evidence="7 12" id="KW-0489">Methyltransferase</keyword>
<dbReference type="Pfam" id="PF20260">
    <property type="entry name" value="PUA_4"/>
    <property type="match status" value="1"/>
</dbReference>
<feature type="domain" description="Ribosomal RNA small subunit methyltransferase E PUA-like" evidence="14">
    <location>
        <begin position="20"/>
        <end position="66"/>
    </location>
</feature>
<evidence type="ECO:0000256" key="9">
    <source>
        <dbReference type="ARBA" id="ARBA00022691"/>
    </source>
</evidence>
<evidence type="ECO:0000313" key="16">
    <source>
        <dbReference type="Proteomes" id="UP000241434"/>
    </source>
</evidence>
<dbReference type="RefSeq" id="WP_106776723.1">
    <property type="nucleotide sequence ID" value="NZ_JYGE01000003.1"/>
</dbReference>
<dbReference type="SUPFAM" id="SSF75217">
    <property type="entry name" value="alpha/beta knot"/>
    <property type="match status" value="1"/>
</dbReference>
<dbReference type="Gene3D" id="3.40.1280.10">
    <property type="match status" value="1"/>
</dbReference>
<keyword evidence="9 12" id="KW-0949">S-adenosyl-L-methionine</keyword>
<dbReference type="InterPro" id="IPR046887">
    <property type="entry name" value="RsmE_PUA-like"/>
</dbReference>
<dbReference type="GO" id="GO:0005737">
    <property type="term" value="C:cytoplasm"/>
    <property type="evidence" value="ECO:0007669"/>
    <property type="project" value="UniProtKB-SubCell"/>
</dbReference>
<evidence type="ECO:0000259" key="14">
    <source>
        <dbReference type="Pfam" id="PF20260"/>
    </source>
</evidence>
<evidence type="ECO:0000256" key="4">
    <source>
        <dbReference type="ARBA" id="ARBA00013673"/>
    </source>
</evidence>
<feature type="domain" description="Ribosomal RNA small subunit methyltransferase E methyltransferase" evidence="13">
    <location>
        <begin position="75"/>
        <end position="247"/>
    </location>
</feature>
<gene>
    <name evidence="15" type="ORF">UF10_04980</name>
</gene>
<dbReference type="GO" id="GO:0070475">
    <property type="term" value="P:rRNA base methylation"/>
    <property type="evidence" value="ECO:0007669"/>
    <property type="project" value="TreeGrafter"/>
</dbReference>
<dbReference type="PANTHER" id="PTHR30027:SF3">
    <property type="entry name" value="16S RRNA (URACIL(1498)-N(3))-METHYLTRANSFERASE"/>
    <property type="match status" value="1"/>
</dbReference>
<proteinExistence type="inferred from homology"/>
<dbReference type="EMBL" id="JYGE01000003">
    <property type="protein sequence ID" value="PSJ31956.1"/>
    <property type="molecule type" value="Genomic_DNA"/>
</dbReference>
<dbReference type="InterPro" id="IPR029028">
    <property type="entry name" value="Alpha/beta_knot_MTases"/>
</dbReference>
<evidence type="ECO:0000256" key="10">
    <source>
        <dbReference type="ARBA" id="ARBA00025699"/>
    </source>
</evidence>
<dbReference type="PANTHER" id="PTHR30027">
    <property type="entry name" value="RIBOSOMAL RNA SMALL SUBUNIT METHYLTRANSFERASE E"/>
    <property type="match status" value="1"/>
</dbReference>
<comment type="caution">
    <text evidence="15">The sequence shown here is derived from an EMBL/GenBank/DDBJ whole genome shotgun (WGS) entry which is preliminary data.</text>
</comment>
<evidence type="ECO:0000256" key="5">
    <source>
        <dbReference type="ARBA" id="ARBA00022490"/>
    </source>
</evidence>
<evidence type="ECO:0000256" key="8">
    <source>
        <dbReference type="ARBA" id="ARBA00022679"/>
    </source>
</evidence>
<dbReference type="CDD" id="cd18084">
    <property type="entry name" value="RsmE-like"/>
    <property type="match status" value="1"/>
</dbReference>
<dbReference type="InterPro" id="IPR006700">
    <property type="entry name" value="RsmE"/>
</dbReference>
<comment type="subcellular location">
    <subcellularLocation>
        <location evidence="1 12">Cytoplasm</location>
    </subcellularLocation>
</comment>
<dbReference type="AlphaFoldDB" id="A0A2P7Q1X0"/>